<dbReference type="InterPro" id="IPR013647">
    <property type="entry name" value="OligopepF_N_dom"/>
</dbReference>
<evidence type="ECO:0000313" key="9">
    <source>
        <dbReference type="EMBL" id="RGC14593.1"/>
    </source>
</evidence>
<evidence type="ECO:0000259" key="7">
    <source>
        <dbReference type="Pfam" id="PF01432"/>
    </source>
</evidence>
<dbReference type="CDD" id="cd09607">
    <property type="entry name" value="M3B_PepF"/>
    <property type="match status" value="1"/>
</dbReference>
<evidence type="ECO:0000313" key="10">
    <source>
        <dbReference type="Proteomes" id="UP000260025"/>
    </source>
</evidence>
<evidence type="ECO:0000256" key="1">
    <source>
        <dbReference type="ARBA" id="ARBA00022670"/>
    </source>
</evidence>
<feature type="domain" description="Peptidase M3A/M3B catalytic" evidence="7">
    <location>
        <begin position="188"/>
        <end position="525"/>
    </location>
</feature>
<dbReference type="GO" id="GO:0004222">
    <property type="term" value="F:metalloendopeptidase activity"/>
    <property type="evidence" value="ECO:0007669"/>
    <property type="project" value="InterPro"/>
</dbReference>
<dbReference type="InterPro" id="IPR001567">
    <property type="entry name" value="Pept_M3A_M3B_dom"/>
</dbReference>
<comment type="cofactor">
    <cofactor evidence="6">
        <name>Zn(2+)</name>
        <dbReference type="ChEBI" id="CHEBI:29105"/>
    </cofactor>
    <text evidence="6">Binds 1 zinc ion.</text>
</comment>
<evidence type="ECO:0000259" key="8">
    <source>
        <dbReference type="Pfam" id="PF08439"/>
    </source>
</evidence>
<dbReference type="Gene3D" id="1.10.1370.20">
    <property type="entry name" value="Oligoendopeptidase f, C-terminal domain"/>
    <property type="match status" value="1"/>
</dbReference>
<keyword evidence="5 6" id="KW-0482">Metalloprotease</keyword>
<accession>A0A3E2VU72</accession>
<keyword evidence="1 6" id="KW-0645">Protease</keyword>
<protein>
    <submittedName>
        <fullName evidence="9">Peptidase M3</fullName>
    </submittedName>
</protein>
<sequence length="583" mass="66814">MNEWSLDVLYKGYDDEAFRNDFKKMDTLIQRCTQAADQLSHTDETAALHSMLSLLEEFHTLADRVGHFISLKQSTNTSDGRTVSLMNQFSQKFSGITKANARFNRYVAEIEDLDACIEQDALLKEYSYLLHTIKEDSKYLLSDDVEDVLSKMNISGGEAWANLQEYLTSIVEVDYKKEATTLSQIRNMAYDSDPQVRKSAYEAELKAYDKIRDAVAFSLNSIKAQVLTECDLRGFASPLAMTLHNAHMKQETLDALLHTMQSYMPKFHAYLKRKAELLGYKNGLPWYELFAPLGEETKTYRVEEAKEYLLKHFRPFAEDMADMMERAFDESWIDFFPRKGKVGGAFCANLSGVKQSRVLTNYDGALGDIVTLAHELGHAYHGMMIENHRPLNTDYSMPVAETASTFNENIIMNAAIEEAKGQEKITLIENQLQDLTQVICDIYSRFLFEKTVFEKRKDSFMFADELEAIMIETQKQAYGDGLDPDYLHPYMWICKSHYYSSGLSFYNFPYAFGALFARGLIVKYQQEKDAFVPKYRELLKATTISSVEDVAAMADIDLCDEAFWTSCLDTCAQRIDEFLELTK</sequence>
<evidence type="ECO:0000256" key="5">
    <source>
        <dbReference type="ARBA" id="ARBA00023049"/>
    </source>
</evidence>
<dbReference type="InterPro" id="IPR001333">
    <property type="entry name" value="Peptidase_M32_Taq"/>
</dbReference>
<feature type="domain" description="Oligopeptidase F N-terminal" evidence="8">
    <location>
        <begin position="111"/>
        <end position="168"/>
    </location>
</feature>
<comment type="similarity">
    <text evidence="6">Belongs to the peptidase M3 family.</text>
</comment>
<dbReference type="GO" id="GO:0046872">
    <property type="term" value="F:metal ion binding"/>
    <property type="evidence" value="ECO:0007669"/>
    <property type="project" value="UniProtKB-UniRule"/>
</dbReference>
<evidence type="ECO:0000256" key="4">
    <source>
        <dbReference type="ARBA" id="ARBA00022833"/>
    </source>
</evidence>
<dbReference type="Pfam" id="PF01432">
    <property type="entry name" value="Peptidase_M3"/>
    <property type="match status" value="1"/>
</dbReference>
<evidence type="ECO:0000256" key="3">
    <source>
        <dbReference type="ARBA" id="ARBA00022801"/>
    </source>
</evidence>
<dbReference type="RefSeq" id="WP_117443540.1">
    <property type="nucleotide sequence ID" value="NZ_JAJFEN010000028.1"/>
</dbReference>
<organism evidence="9 10">
    <name type="scientific">Clostridium innocuum</name>
    <dbReference type="NCBI Taxonomy" id="1522"/>
    <lineage>
        <taxon>Bacteria</taxon>
        <taxon>Bacillati</taxon>
        <taxon>Bacillota</taxon>
        <taxon>Clostridia</taxon>
        <taxon>Eubacteriales</taxon>
        <taxon>Clostridiaceae</taxon>
        <taxon>Clostridium</taxon>
    </lineage>
</organism>
<keyword evidence="3 6" id="KW-0378">Hydrolase</keyword>
<comment type="caution">
    <text evidence="9">The sequence shown here is derived from an EMBL/GenBank/DDBJ whole genome shotgun (WGS) entry which is preliminary data.</text>
</comment>
<dbReference type="Pfam" id="PF08439">
    <property type="entry name" value="Peptidase_M3_N"/>
    <property type="match status" value="1"/>
</dbReference>
<dbReference type="GO" id="GO:0006508">
    <property type="term" value="P:proteolysis"/>
    <property type="evidence" value="ECO:0007669"/>
    <property type="project" value="UniProtKB-KW"/>
</dbReference>
<dbReference type="AlphaFoldDB" id="A0A3E2VU72"/>
<dbReference type="InterPro" id="IPR034006">
    <property type="entry name" value="M3B_PepF_2"/>
</dbReference>
<keyword evidence="2 6" id="KW-0479">Metal-binding</keyword>
<dbReference type="Gene3D" id="1.20.140.70">
    <property type="entry name" value="Oligopeptidase f, N-terminal domain"/>
    <property type="match status" value="1"/>
</dbReference>
<proteinExistence type="inferred from homology"/>
<keyword evidence="4 6" id="KW-0862">Zinc</keyword>
<dbReference type="OrthoDB" id="9769691at2"/>
<dbReference type="Proteomes" id="UP000260025">
    <property type="component" value="Unassembled WGS sequence"/>
</dbReference>
<dbReference type="SUPFAM" id="SSF55486">
    <property type="entry name" value="Metalloproteases ('zincins'), catalytic domain"/>
    <property type="match status" value="1"/>
</dbReference>
<dbReference type="EMBL" id="QVEV01000019">
    <property type="protein sequence ID" value="RGC14593.1"/>
    <property type="molecule type" value="Genomic_DNA"/>
</dbReference>
<name>A0A3E2VU72_CLOIN</name>
<reference evidence="9 10" key="1">
    <citation type="submission" date="2018-08" db="EMBL/GenBank/DDBJ databases">
        <title>A genome reference for cultivated species of the human gut microbiota.</title>
        <authorList>
            <person name="Zou Y."/>
            <person name="Xue W."/>
            <person name="Luo G."/>
        </authorList>
    </citation>
    <scope>NUCLEOTIDE SEQUENCE [LARGE SCALE GENOMIC DNA]</scope>
    <source>
        <strain evidence="9 10">OF01-2LB</strain>
    </source>
</reference>
<gene>
    <name evidence="9" type="ORF">DXA38_12930</name>
</gene>
<evidence type="ECO:0000256" key="6">
    <source>
        <dbReference type="RuleBase" id="RU003435"/>
    </source>
</evidence>
<evidence type="ECO:0000256" key="2">
    <source>
        <dbReference type="ARBA" id="ARBA00022723"/>
    </source>
</evidence>
<dbReference type="PANTHER" id="PTHR34217:SF1">
    <property type="entry name" value="CARBOXYPEPTIDASE 1"/>
    <property type="match status" value="1"/>
</dbReference>
<dbReference type="GO" id="GO:0004181">
    <property type="term" value="F:metallocarboxypeptidase activity"/>
    <property type="evidence" value="ECO:0007669"/>
    <property type="project" value="InterPro"/>
</dbReference>
<dbReference type="PANTHER" id="PTHR34217">
    <property type="entry name" value="METAL-DEPENDENT CARBOXYPEPTIDASE"/>
    <property type="match status" value="1"/>
</dbReference>
<dbReference type="InterPro" id="IPR042088">
    <property type="entry name" value="OligoPept_F_C"/>
</dbReference>